<dbReference type="SMART" id="SM00729">
    <property type="entry name" value="Elp3"/>
    <property type="match status" value="1"/>
</dbReference>
<comment type="cofactor">
    <cofactor evidence="1">
        <name>[4Fe-4S] cluster</name>
        <dbReference type="ChEBI" id="CHEBI:49883"/>
    </cofactor>
</comment>
<dbReference type="PANTHER" id="PTHR13932:SF5">
    <property type="entry name" value="RADICAL S-ADENOSYL METHIONINE DOMAIN-CONTAINING PROTEIN 1, MITOCHONDRIAL"/>
    <property type="match status" value="1"/>
</dbReference>
<dbReference type="SFLD" id="SFLDS00029">
    <property type="entry name" value="Radical_SAM"/>
    <property type="match status" value="1"/>
</dbReference>
<dbReference type="GO" id="GO:0003824">
    <property type="term" value="F:catalytic activity"/>
    <property type="evidence" value="ECO:0007669"/>
    <property type="project" value="InterPro"/>
</dbReference>
<dbReference type="CDD" id="cd01335">
    <property type="entry name" value="Radical_SAM"/>
    <property type="match status" value="1"/>
</dbReference>
<dbReference type="EMBL" id="PCWA01000076">
    <property type="protein sequence ID" value="PIQ88988.1"/>
    <property type="molecule type" value="Genomic_DNA"/>
</dbReference>
<comment type="caution">
    <text evidence="7">The sequence shown here is derived from an EMBL/GenBank/DDBJ whole genome shotgun (WGS) entry which is preliminary data.</text>
</comment>
<dbReference type="Proteomes" id="UP000229641">
    <property type="component" value="Unassembled WGS sequence"/>
</dbReference>
<evidence type="ECO:0000256" key="1">
    <source>
        <dbReference type="ARBA" id="ARBA00001966"/>
    </source>
</evidence>
<dbReference type="SFLD" id="SFLDG01065">
    <property type="entry name" value="anaerobic_coproporphyrinogen-I"/>
    <property type="match status" value="1"/>
</dbReference>
<organism evidence="7 8">
    <name type="scientific">Candidatus Ghiorseimicrobium undicola</name>
    <dbReference type="NCBI Taxonomy" id="1974746"/>
    <lineage>
        <taxon>Bacteria</taxon>
        <taxon>Pseudomonadati</taxon>
        <taxon>Candidatus Omnitrophota</taxon>
        <taxon>Candidatus Ghiorseimicrobium</taxon>
    </lineage>
</organism>
<evidence type="ECO:0000313" key="8">
    <source>
        <dbReference type="Proteomes" id="UP000229641"/>
    </source>
</evidence>
<dbReference type="Gene3D" id="3.20.20.70">
    <property type="entry name" value="Aldolase class I"/>
    <property type="match status" value="1"/>
</dbReference>
<keyword evidence="4" id="KW-0408">Iron</keyword>
<name>A0A2H0LX57_9BACT</name>
<dbReference type="InterPro" id="IPR034505">
    <property type="entry name" value="Coproporphyrinogen-III_oxidase"/>
</dbReference>
<dbReference type="GO" id="GO:0005737">
    <property type="term" value="C:cytoplasm"/>
    <property type="evidence" value="ECO:0007669"/>
    <property type="project" value="TreeGrafter"/>
</dbReference>
<dbReference type="GO" id="GO:0046872">
    <property type="term" value="F:metal ion binding"/>
    <property type="evidence" value="ECO:0007669"/>
    <property type="project" value="UniProtKB-KW"/>
</dbReference>
<evidence type="ECO:0000259" key="6">
    <source>
        <dbReference type="PROSITE" id="PS51918"/>
    </source>
</evidence>
<dbReference type="GO" id="GO:0006779">
    <property type="term" value="P:porphyrin-containing compound biosynthetic process"/>
    <property type="evidence" value="ECO:0007669"/>
    <property type="project" value="TreeGrafter"/>
</dbReference>
<dbReference type="InterPro" id="IPR006638">
    <property type="entry name" value="Elp3/MiaA/NifB-like_rSAM"/>
</dbReference>
<reference evidence="7 8" key="1">
    <citation type="submission" date="2017-09" db="EMBL/GenBank/DDBJ databases">
        <title>Depth-based differentiation of microbial function through sediment-hosted aquifers and enrichment of novel symbionts in the deep terrestrial subsurface.</title>
        <authorList>
            <person name="Probst A.J."/>
            <person name="Ladd B."/>
            <person name="Jarett J.K."/>
            <person name="Geller-Mcgrath D.E."/>
            <person name="Sieber C.M."/>
            <person name="Emerson J.B."/>
            <person name="Anantharaman K."/>
            <person name="Thomas B.C."/>
            <person name="Malmstrom R."/>
            <person name="Stieglmeier M."/>
            <person name="Klingl A."/>
            <person name="Woyke T."/>
            <person name="Ryan C.M."/>
            <person name="Banfield J.F."/>
        </authorList>
    </citation>
    <scope>NUCLEOTIDE SEQUENCE [LARGE SCALE GENOMIC DNA]</scope>
    <source>
        <strain evidence="7">CG11_big_fil_rev_8_21_14_0_20_42_13</strain>
    </source>
</reference>
<evidence type="ECO:0000256" key="5">
    <source>
        <dbReference type="ARBA" id="ARBA00023014"/>
    </source>
</evidence>
<feature type="domain" description="Radical SAM core" evidence="6">
    <location>
        <begin position="31"/>
        <end position="261"/>
    </location>
</feature>
<evidence type="ECO:0000256" key="3">
    <source>
        <dbReference type="ARBA" id="ARBA00022723"/>
    </source>
</evidence>
<dbReference type="SFLD" id="SFLDG01082">
    <property type="entry name" value="B12-binding_domain_containing"/>
    <property type="match status" value="1"/>
</dbReference>
<accession>A0A2H0LX57</accession>
<dbReference type="PANTHER" id="PTHR13932">
    <property type="entry name" value="COPROPORPHYRINIGEN III OXIDASE"/>
    <property type="match status" value="1"/>
</dbReference>
<evidence type="ECO:0000256" key="2">
    <source>
        <dbReference type="ARBA" id="ARBA00022691"/>
    </source>
</evidence>
<gene>
    <name evidence="7" type="ORF">COV72_05385</name>
</gene>
<evidence type="ECO:0000256" key="4">
    <source>
        <dbReference type="ARBA" id="ARBA00023004"/>
    </source>
</evidence>
<dbReference type="GO" id="GO:0051539">
    <property type="term" value="F:4 iron, 4 sulfur cluster binding"/>
    <property type="evidence" value="ECO:0007669"/>
    <property type="project" value="TreeGrafter"/>
</dbReference>
<sequence length="424" mass="49761">MITNFLTKIGRRFFVGQKQKFVFLKAKDIEFFSLKKIDLYIHIPFCKNMCPYCPYNRIAYNKELVQPYLNGILNEIDFYHKKLGKIEIPSIYIGGGTPTNLIDELQIIINSLREKFFVSGDICIETSPADLDEEIIKKLKKMGVDSISIGVQSFNDEYLKILGRKYDSKQAEKAIRAALSVGFKSVNIDLMFVLPNQDSKNVLADLDKAINLKVDQITTYPLFTFPYTSVGQHLKLNKIKMPNFFRRRKMYKEIYNYCAKKNYRQVSVWGFKKGEVPRYSSVTRDNYIGIGAGACSRLPNIFYFNTFSVKDYISSTLNKKSPIASAMEISSQLGKYYWLYWRFYDAKISKNELEKIFGRKDFKFIFLFLFLKIFRLCRETKESIILTERGSFYIHLLQNYFILNYINKVWTIARKEAWPEKIEI</sequence>
<dbReference type="InterPro" id="IPR058240">
    <property type="entry name" value="rSAM_sf"/>
</dbReference>
<dbReference type="SUPFAM" id="SSF102114">
    <property type="entry name" value="Radical SAM enzymes"/>
    <property type="match status" value="1"/>
</dbReference>
<evidence type="ECO:0000313" key="7">
    <source>
        <dbReference type="EMBL" id="PIQ88988.1"/>
    </source>
</evidence>
<keyword evidence="2" id="KW-0949">S-adenosyl-L-methionine</keyword>
<dbReference type="InterPro" id="IPR007197">
    <property type="entry name" value="rSAM"/>
</dbReference>
<dbReference type="Pfam" id="PF04055">
    <property type="entry name" value="Radical_SAM"/>
    <property type="match status" value="1"/>
</dbReference>
<keyword evidence="3" id="KW-0479">Metal-binding</keyword>
<dbReference type="PROSITE" id="PS51918">
    <property type="entry name" value="RADICAL_SAM"/>
    <property type="match status" value="1"/>
</dbReference>
<dbReference type="InterPro" id="IPR013785">
    <property type="entry name" value="Aldolase_TIM"/>
</dbReference>
<keyword evidence="5" id="KW-0411">Iron-sulfur</keyword>
<dbReference type="AlphaFoldDB" id="A0A2H0LX57"/>
<protein>
    <submittedName>
        <fullName evidence="7">Coproporphyrinogen III oxidase</fullName>
    </submittedName>
</protein>
<proteinExistence type="predicted"/>